<dbReference type="InterPro" id="IPR008422">
    <property type="entry name" value="KN_HD"/>
</dbReference>
<evidence type="ECO:0000256" key="8">
    <source>
        <dbReference type="PROSITE-ProRule" id="PRU00108"/>
    </source>
</evidence>
<dbReference type="SMART" id="SM00389">
    <property type="entry name" value="HOX"/>
    <property type="match status" value="1"/>
</dbReference>
<keyword evidence="11" id="KW-1185">Reference proteome</keyword>
<evidence type="ECO:0000256" key="9">
    <source>
        <dbReference type="SAM" id="MobiDB-lite"/>
    </source>
</evidence>
<reference evidence="12" key="1">
    <citation type="submission" date="2022-11" db="UniProtKB">
        <authorList>
            <consortium name="WormBaseParasite"/>
        </authorList>
    </citation>
    <scope>IDENTIFICATION</scope>
</reference>
<evidence type="ECO:0000256" key="1">
    <source>
        <dbReference type="ARBA" id="ARBA00004123"/>
    </source>
</evidence>
<dbReference type="InterPro" id="IPR050224">
    <property type="entry name" value="TALE_homeobox"/>
</dbReference>
<feature type="compositionally biased region" description="Basic and acidic residues" evidence="9">
    <location>
        <begin position="701"/>
        <end position="710"/>
    </location>
</feature>
<protein>
    <recommendedName>
        <fullName evidence="6">Homeobox protein unc-62</fullName>
    </recommendedName>
    <alternativeName>
        <fullName evidence="7">Uncoordinated protein 62</fullName>
    </alternativeName>
</protein>
<dbReference type="GO" id="GO:0005634">
    <property type="term" value="C:nucleus"/>
    <property type="evidence" value="ECO:0007669"/>
    <property type="project" value="UniProtKB-SubCell"/>
</dbReference>
<comment type="subcellular location">
    <subcellularLocation>
        <location evidence="1 8">Nucleus</location>
    </subcellularLocation>
</comment>
<evidence type="ECO:0000256" key="4">
    <source>
        <dbReference type="ARBA" id="ARBA00023155"/>
    </source>
</evidence>
<dbReference type="CDD" id="cd00086">
    <property type="entry name" value="homeodomain"/>
    <property type="match status" value="1"/>
</dbReference>
<feature type="DNA-binding region" description="Homeobox" evidence="8">
    <location>
        <begin position="712"/>
        <end position="774"/>
    </location>
</feature>
<dbReference type="GO" id="GO:0006355">
    <property type="term" value="P:regulation of DNA-templated transcription"/>
    <property type="evidence" value="ECO:0007669"/>
    <property type="project" value="InterPro"/>
</dbReference>
<feature type="compositionally biased region" description="Polar residues" evidence="9">
    <location>
        <begin position="361"/>
        <end position="374"/>
    </location>
</feature>
<feature type="compositionally biased region" description="Polar residues" evidence="9">
    <location>
        <begin position="407"/>
        <end position="421"/>
    </location>
</feature>
<dbReference type="SUPFAM" id="SSF46689">
    <property type="entry name" value="Homeodomain-like"/>
    <property type="match status" value="1"/>
</dbReference>
<dbReference type="GO" id="GO:0000987">
    <property type="term" value="F:cis-regulatory region sequence-specific DNA binding"/>
    <property type="evidence" value="ECO:0007669"/>
    <property type="project" value="UniProtKB-ARBA"/>
</dbReference>
<dbReference type="Gene3D" id="1.10.10.60">
    <property type="entry name" value="Homeodomain-like"/>
    <property type="match status" value="1"/>
</dbReference>
<feature type="compositionally biased region" description="Low complexity" evidence="9">
    <location>
        <begin position="311"/>
        <end position="322"/>
    </location>
</feature>
<feature type="compositionally biased region" description="Low complexity" evidence="9">
    <location>
        <begin position="853"/>
        <end position="872"/>
    </location>
</feature>
<comment type="similarity">
    <text evidence="2">Belongs to the TALE/MEIS homeobox family.</text>
</comment>
<proteinExistence type="inferred from homology"/>
<evidence type="ECO:0000256" key="6">
    <source>
        <dbReference type="ARBA" id="ARBA00072562"/>
    </source>
</evidence>
<keyword evidence="5 8" id="KW-0539">Nucleus</keyword>
<name>A0A914HDI4_GLORO</name>
<organism evidence="11 12">
    <name type="scientific">Globodera rostochiensis</name>
    <name type="common">Golden nematode worm</name>
    <name type="synonym">Heterodera rostochiensis</name>
    <dbReference type="NCBI Taxonomy" id="31243"/>
    <lineage>
        <taxon>Eukaryota</taxon>
        <taxon>Metazoa</taxon>
        <taxon>Ecdysozoa</taxon>
        <taxon>Nematoda</taxon>
        <taxon>Chromadorea</taxon>
        <taxon>Rhabditida</taxon>
        <taxon>Tylenchina</taxon>
        <taxon>Tylenchomorpha</taxon>
        <taxon>Tylenchoidea</taxon>
        <taxon>Heteroderidae</taxon>
        <taxon>Heteroderinae</taxon>
        <taxon>Globodera</taxon>
    </lineage>
</organism>
<dbReference type="Pfam" id="PF05920">
    <property type="entry name" value="Homeobox_KN"/>
    <property type="match status" value="1"/>
</dbReference>
<feature type="compositionally biased region" description="Polar residues" evidence="9">
    <location>
        <begin position="342"/>
        <end position="351"/>
    </location>
</feature>
<feature type="region of interest" description="Disordered" evidence="9">
    <location>
        <begin position="672"/>
        <end position="716"/>
    </location>
</feature>
<dbReference type="AlphaFoldDB" id="A0A914HDI4"/>
<dbReference type="InterPro" id="IPR001356">
    <property type="entry name" value="HD"/>
</dbReference>
<feature type="region of interest" description="Disordered" evidence="9">
    <location>
        <begin position="782"/>
        <end position="872"/>
    </location>
</feature>
<dbReference type="Proteomes" id="UP000887572">
    <property type="component" value="Unplaced"/>
</dbReference>
<evidence type="ECO:0000313" key="12">
    <source>
        <dbReference type="WBParaSite" id="Gr19_v10_g16359.t2"/>
    </source>
</evidence>
<feature type="region of interest" description="Disordered" evidence="9">
    <location>
        <begin position="269"/>
        <end position="374"/>
    </location>
</feature>
<feature type="region of interest" description="Disordered" evidence="9">
    <location>
        <begin position="394"/>
        <end position="450"/>
    </location>
</feature>
<dbReference type="Pfam" id="PF16493">
    <property type="entry name" value="Meis_PKNOX_N"/>
    <property type="match status" value="1"/>
</dbReference>
<evidence type="ECO:0000256" key="2">
    <source>
        <dbReference type="ARBA" id="ARBA00009661"/>
    </source>
</evidence>
<dbReference type="InterPro" id="IPR032453">
    <property type="entry name" value="PKNOX/Meis_N"/>
</dbReference>
<feature type="compositionally biased region" description="Basic and acidic residues" evidence="9">
    <location>
        <begin position="680"/>
        <end position="692"/>
    </location>
</feature>
<dbReference type="InterPro" id="IPR009057">
    <property type="entry name" value="Homeodomain-like_sf"/>
</dbReference>
<keyword evidence="3 8" id="KW-0238">DNA-binding</keyword>
<evidence type="ECO:0000313" key="11">
    <source>
        <dbReference type="Proteomes" id="UP000887572"/>
    </source>
</evidence>
<sequence>MEEQQPPPNHLMYHLLTAGSYDQMHWAQNYHQLNGYSAIESANCAASTPTSADATNRTHQSIFCPQPAAVKCESQYDPSGYNITPLGGASEGTSSAGETTSIFLRPQFVCYRCLSRNAGRSNALGDGSAAWRWWGVGMLSGNEESEQLKRDKDLIYSHPLFPLLTVLFQKCELATCTPREPFRDGDQVDTSHVCSANSFDEDLAEFAKTVQINKPYYVPNPELDSLMLNSIQVLRYHLLELEKVHELCDNFCTKYVNKIKERTQMDINAGEQAQPPPPQSQHIDQLPQHRQIHHQMVPQTANNSASVTTMEQHQQLQQHFGGPQFGGGGGEQMAAHMESLQHHQPCSSTPMQMGFLDLGTSGATPSSVVNSNPSAQHQFGRTAALGGTTLVEQFEGKRKSHKKAKLSGQQQNDPSADQPSPDTTARADSAGDGGTASRSSTAAAMGGNEEQQQHFNGELTKHLHQQQNNVDGLVEENELRSEMNAFDGPPFSVPSGNNANASASGFIELGMKKAELSVPKDRWGKRTTVCAEEKKEEKAESEESDETVELAHLLSTTASAEGFDLVEPNCWSSFYGVDVHSHLWLTETVHEQQHFCDSGPVFAGTFDGADPILDCGNCSPSSTTDRNCGGVGSVSKKRGCFPKNATNKLKNWLFVNVTFQFSSRPLPGDDIFSNCGDSMGEERDSAGSEGEQKPYVGGQKRSAEESGSDGHRKKVPKVFSKEAISKFRAWLFNNITHPYPTEEQKKQLANETGLTILQVNNWFINARRRIVQPMIDSNNRAGRPVQVFKNRRRKGSGGLGGGVGTSPSPVPEGQSPELLLNGSGTTGTVSRNDGDFGATPEDPSTIAVNNGGSSSTSNSSASSLRSLHASAQGSSVQQSSPLLGSAAAGIIVPLSSPATASVMPSYQANAAAAAAVAAAAASNPYANFAGATAGFPFTGMGGMSSMLSPYALNPMAGVNGGGGWGSIDLNPTHRGNLDG</sequence>
<feature type="compositionally biased region" description="Low complexity" evidence="9">
    <location>
        <begin position="422"/>
        <end position="444"/>
    </location>
</feature>
<evidence type="ECO:0000259" key="10">
    <source>
        <dbReference type="PROSITE" id="PS50071"/>
    </source>
</evidence>
<dbReference type="PANTHER" id="PTHR11850">
    <property type="entry name" value="HOMEOBOX PROTEIN TRANSCRIPTION FACTORS"/>
    <property type="match status" value="1"/>
</dbReference>
<evidence type="ECO:0000256" key="5">
    <source>
        <dbReference type="ARBA" id="ARBA00023242"/>
    </source>
</evidence>
<dbReference type="PROSITE" id="PS50071">
    <property type="entry name" value="HOMEOBOX_2"/>
    <property type="match status" value="1"/>
</dbReference>
<feature type="domain" description="Homeobox" evidence="10">
    <location>
        <begin position="710"/>
        <end position="773"/>
    </location>
</feature>
<feature type="compositionally biased region" description="Polar residues" evidence="9">
    <location>
        <begin position="822"/>
        <end position="831"/>
    </location>
</feature>
<accession>A0A914HDI4</accession>
<dbReference type="GO" id="GO:0048663">
    <property type="term" value="P:neuron fate commitment"/>
    <property type="evidence" value="ECO:0007669"/>
    <property type="project" value="UniProtKB-ARBA"/>
</dbReference>
<feature type="compositionally biased region" description="Polar residues" evidence="9">
    <location>
        <begin position="297"/>
        <end position="310"/>
    </location>
</feature>
<evidence type="ECO:0000256" key="7">
    <source>
        <dbReference type="ARBA" id="ARBA00083268"/>
    </source>
</evidence>
<evidence type="ECO:0000256" key="3">
    <source>
        <dbReference type="ARBA" id="ARBA00023125"/>
    </source>
</evidence>
<dbReference type="WBParaSite" id="Gr19_v10_g16359.t2">
    <property type="protein sequence ID" value="Gr19_v10_g16359.t2"/>
    <property type="gene ID" value="Gr19_v10_g16359"/>
</dbReference>
<keyword evidence="4 8" id="KW-0371">Homeobox</keyword>
<dbReference type="FunFam" id="1.10.10.60:FF:000004">
    <property type="entry name" value="Meis2 homeobox isoform 2c"/>
    <property type="match status" value="1"/>
</dbReference>